<keyword evidence="7" id="KW-1133">Transmembrane helix</keyword>
<dbReference type="CDD" id="cd00075">
    <property type="entry name" value="HATPase"/>
    <property type="match status" value="1"/>
</dbReference>
<dbReference type="AlphaFoldDB" id="A0AAE6ZGM9"/>
<dbReference type="RefSeq" id="WP_168803723.1">
    <property type="nucleotide sequence ID" value="NZ_CP051205.1"/>
</dbReference>
<gene>
    <name evidence="10" type="ORF">HF329_09180</name>
</gene>
<dbReference type="SUPFAM" id="SSF52172">
    <property type="entry name" value="CheY-like"/>
    <property type="match status" value="1"/>
</dbReference>
<dbReference type="EMBL" id="CP051205">
    <property type="protein sequence ID" value="QJB31464.1"/>
    <property type="molecule type" value="Genomic_DNA"/>
</dbReference>
<evidence type="ECO:0000256" key="7">
    <source>
        <dbReference type="SAM" id="Phobius"/>
    </source>
</evidence>
<feature type="transmembrane region" description="Helical" evidence="7">
    <location>
        <begin position="106"/>
        <end position="126"/>
    </location>
</feature>
<dbReference type="InterPro" id="IPR004358">
    <property type="entry name" value="Sig_transdc_His_kin-like_C"/>
</dbReference>
<feature type="domain" description="Response regulatory" evidence="9">
    <location>
        <begin position="433"/>
        <end position="554"/>
    </location>
</feature>
<evidence type="ECO:0000259" key="9">
    <source>
        <dbReference type="PROSITE" id="PS50110"/>
    </source>
</evidence>
<dbReference type="PRINTS" id="PR00344">
    <property type="entry name" value="BCTRLSENSOR"/>
</dbReference>
<evidence type="ECO:0000313" key="10">
    <source>
        <dbReference type="EMBL" id="QJB31464.1"/>
    </source>
</evidence>
<keyword evidence="7" id="KW-0812">Transmembrane</keyword>
<dbReference type="CDD" id="cd00156">
    <property type="entry name" value="REC"/>
    <property type="match status" value="1"/>
</dbReference>
<dbReference type="Gene3D" id="3.30.565.10">
    <property type="entry name" value="Histidine kinase-like ATPase, C-terminal domain"/>
    <property type="match status" value="1"/>
</dbReference>
<feature type="modified residue" description="4-aspartylphosphate" evidence="6">
    <location>
        <position position="483"/>
    </location>
</feature>
<dbReference type="EC" id="2.7.13.3" evidence="2"/>
<keyword evidence="7" id="KW-0472">Membrane</keyword>
<evidence type="ECO:0000313" key="11">
    <source>
        <dbReference type="Proteomes" id="UP000502421"/>
    </source>
</evidence>
<reference evidence="11" key="1">
    <citation type="submission" date="2020-04" db="EMBL/GenBank/DDBJ databases">
        <authorList>
            <person name="Kittiwongwattana C."/>
        </authorList>
    </citation>
    <scope>NUCLEOTIDE SEQUENCE [LARGE SCALE GENOMIC DNA]</scope>
    <source>
        <strain evidence="11">1310</strain>
    </source>
</reference>
<feature type="transmembrane region" description="Helical" evidence="7">
    <location>
        <begin position="33"/>
        <end position="51"/>
    </location>
</feature>
<dbReference type="PANTHER" id="PTHR43047:SF72">
    <property type="entry name" value="OSMOSENSING HISTIDINE PROTEIN KINASE SLN1"/>
    <property type="match status" value="1"/>
</dbReference>
<dbReference type="CDD" id="cd00082">
    <property type="entry name" value="HisKA"/>
    <property type="match status" value="1"/>
</dbReference>
<keyword evidence="5" id="KW-0418">Kinase</keyword>
<dbReference type="Pfam" id="PF00512">
    <property type="entry name" value="HisKA"/>
    <property type="match status" value="1"/>
</dbReference>
<protein>
    <recommendedName>
        <fullName evidence="2">histidine kinase</fullName>
        <ecNumber evidence="2">2.7.13.3</ecNumber>
    </recommendedName>
</protein>
<feature type="transmembrane region" description="Helical" evidence="7">
    <location>
        <begin position="7"/>
        <end position="27"/>
    </location>
</feature>
<name>A0AAE6ZGM9_9BACT</name>
<dbReference type="GO" id="GO:0009927">
    <property type="term" value="F:histidine phosphotransfer kinase activity"/>
    <property type="evidence" value="ECO:0007669"/>
    <property type="project" value="TreeGrafter"/>
</dbReference>
<keyword evidence="4" id="KW-0808">Transferase</keyword>
<dbReference type="Pfam" id="PF02518">
    <property type="entry name" value="HATPase_c"/>
    <property type="match status" value="1"/>
</dbReference>
<feature type="transmembrane region" description="Helical" evidence="7">
    <location>
        <begin position="82"/>
        <end position="99"/>
    </location>
</feature>
<evidence type="ECO:0000256" key="2">
    <source>
        <dbReference type="ARBA" id="ARBA00012438"/>
    </source>
</evidence>
<dbReference type="PANTHER" id="PTHR43047">
    <property type="entry name" value="TWO-COMPONENT HISTIDINE PROTEIN KINASE"/>
    <property type="match status" value="1"/>
</dbReference>
<accession>A0AAE6ZGM9</accession>
<dbReference type="InterPro" id="IPR005467">
    <property type="entry name" value="His_kinase_dom"/>
</dbReference>
<organism evidence="10 11">
    <name type="scientific">Chitinophaga oryzae</name>
    <dbReference type="NCBI Taxonomy" id="2725414"/>
    <lineage>
        <taxon>Bacteria</taxon>
        <taxon>Pseudomonadati</taxon>
        <taxon>Bacteroidota</taxon>
        <taxon>Chitinophagia</taxon>
        <taxon>Chitinophagales</taxon>
        <taxon>Chitinophagaceae</taxon>
        <taxon>Chitinophaga</taxon>
    </lineage>
</organism>
<feature type="domain" description="Histidine kinase" evidence="8">
    <location>
        <begin position="196"/>
        <end position="413"/>
    </location>
</feature>
<evidence type="ECO:0000256" key="4">
    <source>
        <dbReference type="ARBA" id="ARBA00022679"/>
    </source>
</evidence>
<dbReference type="InterPro" id="IPR036097">
    <property type="entry name" value="HisK_dim/P_sf"/>
</dbReference>
<dbReference type="SMART" id="SM00388">
    <property type="entry name" value="HisKA"/>
    <property type="match status" value="1"/>
</dbReference>
<keyword evidence="3 6" id="KW-0597">Phosphoprotein</keyword>
<dbReference type="PROSITE" id="PS50109">
    <property type="entry name" value="HIS_KIN"/>
    <property type="match status" value="1"/>
</dbReference>
<dbReference type="InterPro" id="IPR003594">
    <property type="entry name" value="HATPase_dom"/>
</dbReference>
<dbReference type="KEGG" id="coy:HF329_09180"/>
<dbReference type="SUPFAM" id="SSF47384">
    <property type="entry name" value="Homodimeric domain of signal transducing histidine kinase"/>
    <property type="match status" value="1"/>
</dbReference>
<evidence type="ECO:0000259" key="8">
    <source>
        <dbReference type="PROSITE" id="PS50109"/>
    </source>
</evidence>
<dbReference type="SMART" id="SM00387">
    <property type="entry name" value="HATPase_c"/>
    <property type="match status" value="1"/>
</dbReference>
<dbReference type="PROSITE" id="PS50110">
    <property type="entry name" value="RESPONSE_REGULATORY"/>
    <property type="match status" value="1"/>
</dbReference>
<feature type="transmembrane region" description="Helical" evidence="7">
    <location>
        <begin position="138"/>
        <end position="159"/>
    </location>
</feature>
<dbReference type="Gene3D" id="3.40.50.2300">
    <property type="match status" value="1"/>
</dbReference>
<dbReference type="Gene3D" id="1.10.287.130">
    <property type="match status" value="1"/>
</dbReference>
<evidence type="ECO:0000256" key="3">
    <source>
        <dbReference type="ARBA" id="ARBA00022553"/>
    </source>
</evidence>
<sequence length="560" mass="63151">MKKAIRIFSQITAVVAISAGLMIYLVVKPSLAILIPAIIECLGFLIILRINEKTDYRVTSLLYFTLQNIATLYFGLVLEPAAGVHIMCLFNAGIVIILYTSRRDRWLAWTVVGILFFIMVLNYAYRFVPVVIPSANNLLTYIIYPVIFLHILIVFNLYADVNHKLVEKERLQTNELYEKTQQLEKLDRFKNAFIAENSHELRSPIQIIFTISEMLKAKVMGKAGLLSAQELVNDLHISVDHARSIINNGLVFSKLEQGLPNPANSQPLNIRRFIADIRTIYQYYGKQRNIHIDYSVTASFPNNILTDKVKLKQILGNLIENAIKYNREGSNIFVRIQETAATFRIVIEDQGPGLSAEQADRIFDLYATSNPGTGSGIGLYVTKKLVTLLGGTIQASGKPGKGTTFTLVFPLHPTYEEEEHSRYNDYFDGRGLKALVIEDDSFTQKYLSKFLETYLGFEADIAGTGAKALEMSRNSDYAVIFLDAYLPDIRLADLISAFSKERQQAPIVLTSGASRESIREELSPEEQVLLNNIKGFLSKPYSFDEISTFLMENIAQHKNL</sequence>
<dbReference type="InterPro" id="IPR011006">
    <property type="entry name" value="CheY-like_superfamily"/>
</dbReference>
<feature type="transmembrane region" description="Helical" evidence="7">
    <location>
        <begin position="58"/>
        <end position="76"/>
    </location>
</feature>
<evidence type="ECO:0000256" key="5">
    <source>
        <dbReference type="ARBA" id="ARBA00022777"/>
    </source>
</evidence>
<comment type="catalytic activity">
    <reaction evidence="1">
        <text>ATP + protein L-histidine = ADP + protein N-phospho-L-histidine.</text>
        <dbReference type="EC" id="2.7.13.3"/>
    </reaction>
</comment>
<dbReference type="GO" id="GO:0000155">
    <property type="term" value="F:phosphorelay sensor kinase activity"/>
    <property type="evidence" value="ECO:0007669"/>
    <property type="project" value="InterPro"/>
</dbReference>
<proteinExistence type="predicted"/>
<dbReference type="Pfam" id="PF00072">
    <property type="entry name" value="Response_reg"/>
    <property type="match status" value="1"/>
</dbReference>
<dbReference type="SUPFAM" id="SSF55874">
    <property type="entry name" value="ATPase domain of HSP90 chaperone/DNA topoisomerase II/histidine kinase"/>
    <property type="match status" value="1"/>
</dbReference>
<dbReference type="InterPro" id="IPR036890">
    <property type="entry name" value="HATPase_C_sf"/>
</dbReference>
<evidence type="ECO:0000256" key="6">
    <source>
        <dbReference type="PROSITE-ProRule" id="PRU00169"/>
    </source>
</evidence>
<dbReference type="GO" id="GO:0005886">
    <property type="term" value="C:plasma membrane"/>
    <property type="evidence" value="ECO:0007669"/>
    <property type="project" value="TreeGrafter"/>
</dbReference>
<dbReference type="SMART" id="SM00448">
    <property type="entry name" value="REC"/>
    <property type="match status" value="1"/>
</dbReference>
<dbReference type="InterPro" id="IPR003661">
    <property type="entry name" value="HisK_dim/P_dom"/>
</dbReference>
<dbReference type="InterPro" id="IPR001789">
    <property type="entry name" value="Sig_transdc_resp-reg_receiver"/>
</dbReference>
<dbReference type="Proteomes" id="UP000502421">
    <property type="component" value="Chromosome"/>
</dbReference>
<evidence type="ECO:0000256" key="1">
    <source>
        <dbReference type="ARBA" id="ARBA00000085"/>
    </source>
</evidence>